<evidence type="ECO:0000313" key="3">
    <source>
        <dbReference type="Proteomes" id="UP001597286"/>
    </source>
</evidence>
<dbReference type="InterPro" id="IPR036518">
    <property type="entry name" value="CobE/GbiG_C_sf"/>
</dbReference>
<dbReference type="InterPro" id="IPR052553">
    <property type="entry name" value="CbiG_hydrolase"/>
</dbReference>
<evidence type="ECO:0000259" key="1">
    <source>
        <dbReference type="Pfam" id="PF01890"/>
    </source>
</evidence>
<accession>A0ABW4PB09</accession>
<dbReference type="PANTHER" id="PTHR37477">
    <property type="entry name" value="COBALT-PRECORRIN-5A HYDROLASE"/>
    <property type="match status" value="1"/>
</dbReference>
<sequence length="124" mass="11978">MADLVVGVGLRDGVGAAAVVTAVRSAIAEIDASPTDVVALATLDRKAAELAVVRAAAELGVPVLGFTAAELAAASVPNPSARVAAVVGTPSVAEAAAILGSGGGELVARKRARDGVTVALARTV</sequence>
<dbReference type="SUPFAM" id="SSF159664">
    <property type="entry name" value="CobE/GbiG C-terminal domain-like"/>
    <property type="match status" value="1"/>
</dbReference>
<feature type="domain" description="CobE/GbiG C-terminal" evidence="1">
    <location>
        <begin position="4"/>
        <end position="121"/>
    </location>
</feature>
<comment type="caution">
    <text evidence="2">The sequence shown here is derived from an EMBL/GenBank/DDBJ whole genome shotgun (WGS) entry which is preliminary data.</text>
</comment>
<dbReference type="Pfam" id="PF01890">
    <property type="entry name" value="CbiG_C"/>
    <property type="match status" value="1"/>
</dbReference>
<gene>
    <name evidence="2" type="ORF">ACFSJG_18715</name>
</gene>
<protein>
    <submittedName>
        <fullName evidence="2">Cobalamin biosynthesis protein</fullName>
    </submittedName>
</protein>
<name>A0ABW4PB09_9NOCA</name>
<keyword evidence="3" id="KW-1185">Reference proteome</keyword>
<organism evidence="2 3">
    <name type="scientific">Rhodococcus gannanensis</name>
    <dbReference type="NCBI Taxonomy" id="1960308"/>
    <lineage>
        <taxon>Bacteria</taxon>
        <taxon>Bacillati</taxon>
        <taxon>Actinomycetota</taxon>
        <taxon>Actinomycetes</taxon>
        <taxon>Mycobacteriales</taxon>
        <taxon>Nocardiaceae</taxon>
        <taxon>Rhodococcus</taxon>
    </lineage>
</organism>
<dbReference type="PANTHER" id="PTHR37477:SF1">
    <property type="entry name" value="COBALT-PRECORRIN-5A HYDROLASE"/>
    <property type="match status" value="1"/>
</dbReference>
<dbReference type="RefSeq" id="WP_378486731.1">
    <property type="nucleotide sequence ID" value="NZ_JBHUFB010000013.1"/>
</dbReference>
<dbReference type="Gene3D" id="3.30.420.180">
    <property type="entry name" value="CobE/GbiG C-terminal domain"/>
    <property type="match status" value="1"/>
</dbReference>
<dbReference type="EMBL" id="JBHUFB010000013">
    <property type="protein sequence ID" value="MFD1814255.1"/>
    <property type="molecule type" value="Genomic_DNA"/>
</dbReference>
<proteinExistence type="predicted"/>
<dbReference type="Proteomes" id="UP001597286">
    <property type="component" value="Unassembled WGS sequence"/>
</dbReference>
<evidence type="ECO:0000313" key="2">
    <source>
        <dbReference type="EMBL" id="MFD1814255.1"/>
    </source>
</evidence>
<reference evidence="3" key="1">
    <citation type="journal article" date="2019" name="Int. J. Syst. Evol. Microbiol.">
        <title>The Global Catalogue of Microorganisms (GCM) 10K type strain sequencing project: providing services to taxonomists for standard genome sequencing and annotation.</title>
        <authorList>
            <consortium name="The Broad Institute Genomics Platform"/>
            <consortium name="The Broad Institute Genome Sequencing Center for Infectious Disease"/>
            <person name="Wu L."/>
            <person name="Ma J."/>
        </authorList>
    </citation>
    <scope>NUCLEOTIDE SEQUENCE [LARGE SCALE GENOMIC DNA]</scope>
    <source>
        <strain evidence="3">DT72</strain>
    </source>
</reference>
<dbReference type="InterPro" id="IPR002750">
    <property type="entry name" value="CobE/GbiG_C"/>
</dbReference>